<evidence type="ECO:0000313" key="2">
    <source>
        <dbReference type="Proteomes" id="UP000308901"/>
    </source>
</evidence>
<keyword evidence="2" id="KW-1185">Reference proteome</keyword>
<sequence>MVLQYKFKYTSNNNSLITILDNILAKKQTTYNLYKEDDFLFLHIKDEEENILKISDELSNELPMSIFLEDYTLEVVPQFPIVNYHYTPDSFRKSYCSNCLTKVENNESKFFYNPFVNCETCGTTCDVEKIEIISNNEEFNYSNYKEFFEKLALEISLNKKVKINNYVFTKFTKFEKENEKILCTNLDKLSNIVVGSKQKTALLLSLEKPTISFNINAIYKANNDCLINKVDIKAPWNIFYYLLSKELAALNIDFVKFEDSEDFDLSINFSDIENNTKISVTESKIHFLENSFYDKSLDELYRKFDEKSKAQFMVLLSENELFEKSIINIYASSKYDMAMSLYSPRIDGVIDLVSFKIPKSVNEIFEGIKKEENGERLLESFKAKFEKEYENSLNTDISCIKDNSLNSLLQIPGTILGIDNIYEKAASALLPKGPRIDYKIIDKEKLFNKEFDFIKLVKSGMSFKLAGVDDKTLALGYVESFIYFLSDLIDDVNENFPVDGISLSGDLIADEFFNKILKLALTTNFKLYYNKDFPIQL</sequence>
<dbReference type="EMBL" id="VANU01000001">
    <property type="protein sequence ID" value="TLP40533.1"/>
    <property type="molecule type" value="Genomic_DNA"/>
</dbReference>
<evidence type="ECO:0000313" key="1">
    <source>
        <dbReference type="EMBL" id="TLP40533.1"/>
    </source>
</evidence>
<organism evidence="1 2">
    <name type="scientific">Arcobacter arenosus</name>
    <dbReference type="NCBI Taxonomy" id="2576037"/>
    <lineage>
        <taxon>Bacteria</taxon>
        <taxon>Pseudomonadati</taxon>
        <taxon>Campylobacterota</taxon>
        <taxon>Epsilonproteobacteria</taxon>
        <taxon>Campylobacterales</taxon>
        <taxon>Arcobacteraceae</taxon>
        <taxon>Arcobacter</taxon>
    </lineage>
</organism>
<accession>A0A5R8Y4F4</accession>
<dbReference type="AlphaFoldDB" id="A0A5R8Y4F4"/>
<protein>
    <recommendedName>
        <fullName evidence="3">Hydrogenase</fullName>
    </recommendedName>
</protein>
<dbReference type="Proteomes" id="UP000308901">
    <property type="component" value="Unassembled WGS sequence"/>
</dbReference>
<name>A0A5R8Y4F4_9BACT</name>
<gene>
    <name evidence="1" type="ORF">FDK22_00535</name>
</gene>
<proteinExistence type="predicted"/>
<dbReference type="RefSeq" id="WP_138150823.1">
    <property type="nucleotide sequence ID" value="NZ_VANU01000001.1"/>
</dbReference>
<evidence type="ECO:0008006" key="3">
    <source>
        <dbReference type="Google" id="ProtNLM"/>
    </source>
</evidence>
<dbReference type="OrthoDB" id="5318537at2"/>
<reference evidence="1 2" key="1">
    <citation type="submission" date="2019-05" db="EMBL/GenBank/DDBJ databases">
        <title>Arcobacter sp. nov., isolated from sea sediment.</title>
        <authorList>
            <person name="Kim W."/>
        </authorList>
    </citation>
    <scope>NUCLEOTIDE SEQUENCE [LARGE SCALE GENOMIC DNA]</scope>
    <source>
        <strain evidence="1 2">CAU 1517</strain>
    </source>
</reference>
<comment type="caution">
    <text evidence="1">The sequence shown here is derived from an EMBL/GenBank/DDBJ whole genome shotgun (WGS) entry which is preliminary data.</text>
</comment>